<proteinExistence type="predicted"/>
<dbReference type="AlphaFoldDB" id="A0A4S8JB49"/>
<protein>
    <submittedName>
        <fullName evidence="1">Uncharacterized protein</fullName>
    </submittedName>
</protein>
<accession>A0A4S8JB49</accession>
<name>A0A4S8JB49_MUSBA</name>
<organism evidence="1 2">
    <name type="scientific">Musa balbisiana</name>
    <name type="common">Banana</name>
    <dbReference type="NCBI Taxonomy" id="52838"/>
    <lineage>
        <taxon>Eukaryota</taxon>
        <taxon>Viridiplantae</taxon>
        <taxon>Streptophyta</taxon>
        <taxon>Embryophyta</taxon>
        <taxon>Tracheophyta</taxon>
        <taxon>Spermatophyta</taxon>
        <taxon>Magnoliopsida</taxon>
        <taxon>Liliopsida</taxon>
        <taxon>Zingiberales</taxon>
        <taxon>Musaceae</taxon>
        <taxon>Musa</taxon>
    </lineage>
</organism>
<reference evidence="1 2" key="1">
    <citation type="journal article" date="2019" name="Nat. Plants">
        <title>Genome sequencing of Musa balbisiana reveals subgenome evolution and function divergence in polyploid bananas.</title>
        <authorList>
            <person name="Yao X."/>
        </authorList>
    </citation>
    <scope>NUCLEOTIDE SEQUENCE [LARGE SCALE GENOMIC DNA]</scope>
    <source>
        <strain evidence="2">cv. DH-PKW</strain>
        <tissue evidence="1">Leaves</tissue>
    </source>
</reference>
<evidence type="ECO:0000313" key="2">
    <source>
        <dbReference type="Proteomes" id="UP000317650"/>
    </source>
</evidence>
<comment type="caution">
    <text evidence="1">The sequence shown here is derived from an EMBL/GenBank/DDBJ whole genome shotgun (WGS) entry which is preliminary data.</text>
</comment>
<evidence type="ECO:0000313" key="1">
    <source>
        <dbReference type="EMBL" id="THU58921.1"/>
    </source>
</evidence>
<dbReference type="EMBL" id="PYDT01000006">
    <property type="protein sequence ID" value="THU58921.1"/>
    <property type="molecule type" value="Genomic_DNA"/>
</dbReference>
<sequence length="116" mass="13271">MTQLLFAILESCGSVARRPAGQAVILVSQPGCAHGHDQKLLNWAGTFQYHHDILVLHPHNPGRHLRPDQNQLLLLPQVSDVTKLHAFETKTFSPKQIAHEKILTRQEKHFRMSRWT</sequence>
<keyword evidence="2" id="KW-1185">Reference proteome</keyword>
<dbReference type="Proteomes" id="UP000317650">
    <property type="component" value="Chromosome 3"/>
</dbReference>
<gene>
    <name evidence="1" type="ORF">C4D60_Mb03t19570</name>
</gene>